<keyword evidence="9" id="KW-1003">Cell membrane</keyword>
<evidence type="ECO:0000313" key="12">
    <source>
        <dbReference type="EMBL" id="MBB5572630.1"/>
    </source>
</evidence>
<dbReference type="InterPro" id="IPR006667">
    <property type="entry name" value="SLC41_membr_dom"/>
</dbReference>
<dbReference type="GO" id="GO:0046872">
    <property type="term" value="F:metal ion binding"/>
    <property type="evidence" value="ECO:0007669"/>
    <property type="project" value="UniProtKB-KW"/>
</dbReference>
<dbReference type="InterPro" id="IPR006669">
    <property type="entry name" value="MgtE_transporter"/>
</dbReference>
<feature type="region of interest" description="Disordered" evidence="10">
    <location>
        <begin position="1"/>
        <end position="22"/>
    </location>
</feature>
<evidence type="ECO:0000256" key="5">
    <source>
        <dbReference type="ARBA" id="ARBA00022842"/>
    </source>
</evidence>
<feature type="transmembrane region" description="Helical" evidence="9">
    <location>
        <begin position="446"/>
        <end position="469"/>
    </location>
</feature>
<dbReference type="Pfam" id="PF00571">
    <property type="entry name" value="CBS"/>
    <property type="match status" value="2"/>
</dbReference>
<dbReference type="Pfam" id="PF03448">
    <property type="entry name" value="MgtE_N"/>
    <property type="match status" value="1"/>
</dbReference>
<evidence type="ECO:0000259" key="11">
    <source>
        <dbReference type="PROSITE" id="PS51371"/>
    </source>
</evidence>
<name>A0A7W9D034_9HYPH</name>
<dbReference type="SMART" id="SM00924">
    <property type="entry name" value="MgtE_N"/>
    <property type="match status" value="1"/>
</dbReference>
<evidence type="ECO:0000256" key="9">
    <source>
        <dbReference type="RuleBase" id="RU362011"/>
    </source>
</evidence>
<evidence type="ECO:0000313" key="13">
    <source>
        <dbReference type="Proteomes" id="UP000549882"/>
    </source>
</evidence>
<dbReference type="CDD" id="cd04606">
    <property type="entry name" value="CBS_pair_Mg_transporter"/>
    <property type="match status" value="1"/>
</dbReference>
<keyword evidence="3 9" id="KW-0813">Transport</keyword>
<organism evidence="12 13">
    <name type="scientific">Rhizobium paranaense</name>
    <dbReference type="NCBI Taxonomy" id="1650438"/>
    <lineage>
        <taxon>Bacteria</taxon>
        <taxon>Pseudomonadati</taxon>
        <taxon>Pseudomonadota</taxon>
        <taxon>Alphaproteobacteria</taxon>
        <taxon>Hyphomicrobiales</taxon>
        <taxon>Rhizobiaceae</taxon>
        <taxon>Rhizobium/Agrobacterium group</taxon>
        <taxon>Rhizobium</taxon>
    </lineage>
</organism>
<keyword evidence="5 9" id="KW-0460">Magnesium</keyword>
<dbReference type="GO" id="GO:0015095">
    <property type="term" value="F:magnesium ion transmembrane transporter activity"/>
    <property type="evidence" value="ECO:0007669"/>
    <property type="project" value="UniProtKB-UniRule"/>
</dbReference>
<comment type="function">
    <text evidence="9">Acts as a magnesium transporter.</text>
</comment>
<dbReference type="Gene3D" id="1.10.357.20">
    <property type="entry name" value="SLC41 divalent cation transporters, integral membrane domain"/>
    <property type="match status" value="1"/>
</dbReference>
<dbReference type="RefSeq" id="WP_107108093.1">
    <property type="nucleotide sequence ID" value="NZ_JACHBI010000001.1"/>
</dbReference>
<comment type="subcellular location">
    <subcellularLocation>
        <location evidence="9">Cell membrane</location>
        <topology evidence="9">Multi-pass membrane protein</topology>
    </subcellularLocation>
    <subcellularLocation>
        <location evidence="1">Membrane</location>
        <topology evidence="1">Multi-pass membrane protein</topology>
    </subcellularLocation>
</comment>
<dbReference type="InterPro" id="IPR006668">
    <property type="entry name" value="Mg_transptr_MgtE_intracell_dom"/>
</dbReference>
<feature type="transmembrane region" description="Helical" evidence="9">
    <location>
        <begin position="410"/>
        <end position="434"/>
    </location>
</feature>
<dbReference type="SMART" id="SM00116">
    <property type="entry name" value="CBS"/>
    <property type="match status" value="2"/>
</dbReference>
<dbReference type="Gene3D" id="1.25.60.10">
    <property type="entry name" value="MgtE N-terminal domain-like"/>
    <property type="match status" value="1"/>
</dbReference>
<keyword evidence="13" id="KW-1185">Reference proteome</keyword>
<feature type="transmembrane region" description="Helical" evidence="9">
    <location>
        <begin position="384"/>
        <end position="404"/>
    </location>
</feature>
<dbReference type="PANTHER" id="PTHR43773">
    <property type="entry name" value="MAGNESIUM TRANSPORTER MGTE"/>
    <property type="match status" value="1"/>
</dbReference>
<dbReference type="GO" id="GO:0005886">
    <property type="term" value="C:plasma membrane"/>
    <property type="evidence" value="ECO:0007669"/>
    <property type="project" value="UniProtKB-SubCell"/>
</dbReference>
<protein>
    <recommendedName>
        <fullName evidence="9">Magnesium transporter MgtE</fullName>
    </recommendedName>
</protein>
<keyword evidence="4 9" id="KW-0812">Transmembrane</keyword>
<feature type="domain" description="CBS" evidence="11">
    <location>
        <begin position="162"/>
        <end position="224"/>
    </location>
</feature>
<keyword evidence="9" id="KW-0479">Metal-binding</keyword>
<evidence type="ECO:0000256" key="8">
    <source>
        <dbReference type="PROSITE-ProRule" id="PRU00703"/>
    </source>
</evidence>
<dbReference type="InterPro" id="IPR036739">
    <property type="entry name" value="SLC41_membr_dom_sf"/>
</dbReference>
<comment type="similarity">
    <text evidence="2 9">Belongs to the SLC41A transporter family.</text>
</comment>
<dbReference type="PANTHER" id="PTHR43773:SF1">
    <property type="entry name" value="MAGNESIUM TRANSPORTER MGTE"/>
    <property type="match status" value="1"/>
</dbReference>
<dbReference type="InterPro" id="IPR046342">
    <property type="entry name" value="CBS_dom_sf"/>
</dbReference>
<dbReference type="NCBIfam" id="TIGR00400">
    <property type="entry name" value="mgtE"/>
    <property type="match status" value="1"/>
</dbReference>
<evidence type="ECO:0000256" key="4">
    <source>
        <dbReference type="ARBA" id="ARBA00022692"/>
    </source>
</evidence>
<dbReference type="Proteomes" id="UP000549882">
    <property type="component" value="Unassembled WGS sequence"/>
</dbReference>
<reference evidence="12 13" key="1">
    <citation type="submission" date="2020-08" db="EMBL/GenBank/DDBJ databases">
        <title>Genomic Encyclopedia of Type Strains, Phase IV (KMG-V): Genome sequencing to study the core and pangenomes of soil and plant-associated prokaryotes.</title>
        <authorList>
            <person name="Whitman W."/>
        </authorList>
    </citation>
    <scope>NUCLEOTIDE SEQUENCE [LARGE SCALE GENOMIC DNA]</scope>
    <source>
        <strain evidence="12 13">SEMIA 4064</strain>
    </source>
</reference>
<evidence type="ECO:0000256" key="6">
    <source>
        <dbReference type="ARBA" id="ARBA00022989"/>
    </source>
</evidence>
<feature type="domain" description="CBS" evidence="11">
    <location>
        <begin position="226"/>
        <end position="282"/>
    </location>
</feature>
<dbReference type="AlphaFoldDB" id="A0A7W9D034"/>
<evidence type="ECO:0000256" key="2">
    <source>
        <dbReference type="ARBA" id="ARBA00009749"/>
    </source>
</evidence>
<evidence type="ECO:0000256" key="1">
    <source>
        <dbReference type="ARBA" id="ARBA00004141"/>
    </source>
</evidence>
<dbReference type="SUPFAM" id="SSF54631">
    <property type="entry name" value="CBS-domain pair"/>
    <property type="match status" value="1"/>
</dbReference>
<dbReference type="Gene3D" id="3.10.580.10">
    <property type="entry name" value="CBS-domain"/>
    <property type="match status" value="1"/>
</dbReference>
<evidence type="ECO:0000256" key="3">
    <source>
        <dbReference type="ARBA" id="ARBA00022448"/>
    </source>
</evidence>
<dbReference type="InterPro" id="IPR000644">
    <property type="entry name" value="CBS_dom"/>
</dbReference>
<proteinExistence type="inferred from homology"/>
<dbReference type="SUPFAM" id="SSF158791">
    <property type="entry name" value="MgtE N-terminal domain-like"/>
    <property type="match status" value="1"/>
</dbReference>
<keyword evidence="8" id="KW-0129">CBS domain</keyword>
<dbReference type="PROSITE" id="PS51371">
    <property type="entry name" value="CBS"/>
    <property type="match status" value="2"/>
</dbReference>
<dbReference type="Pfam" id="PF01769">
    <property type="entry name" value="MgtE"/>
    <property type="match status" value="1"/>
</dbReference>
<feature type="transmembrane region" description="Helical" evidence="9">
    <location>
        <begin position="307"/>
        <end position="327"/>
    </location>
</feature>
<comment type="caution">
    <text evidence="12">The sequence shown here is derived from an EMBL/GenBank/DDBJ whole genome shotgun (WGS) entry which is preliminary data.</text>
</comment>
<accession>A0A7W9D034</accession>
<dbReference type="EMBL" id="JACHBI010000001">
    <property type="protein sequence ID" value="MBB5572630.1"/>
    <property type="molecule type" value="Genomic_DNA"/>
</dbReference>
<evidence type="ECO:0000256" key="7">
    <source>
        <dbReference type="ARBA" id="ARBA00023136"/>
    </source>
</evidence>
<dbReference type="InterPro" id="IPR038076">
    <property type="entry name" value="MgtE_N_sf"/>
</dbReference>
<keyword evidence="6 9" id="KW-1133">Transmembrane helix</keyword>
<gene>
    <name evidence="12" type="ORF">GGD50_001206</name>
</gene>
<comment type="caution">
    <text evidence="9">Lacks conserved residue(s) required for the propagation of feature annotation.</text>
</comment>
<sequence>MTTTDEDERTRNASTKTNPDIYDEDGVVRSDFLTEVNDAIERGDTPFLQQNVVRLHESELGDLLESLPADQRLALVQLLGDDFDMTALTQVDDAIRMEIVDQLPNDQIAAGIGELDSDDAVYILEDLDQEDRDEILSQLPFTERVRLRRALDYPESSAGRRMQTEFVAVPPFWTVGQTIDYMREEEGLPEAFTQIFVIDPTFKLLGSVDLDRILRAKRQTKVESIMRETSHPIPAVMDQEEAAQVFEQYDLLSAAVVDENDRLVGVLTIDDVVDVIHEEADEDIKRLGGVGDEELSDNITSTVRSRFVWLAVNLITAILASSIIDVFDGAIEKMVALAVLMPIVASMGGNAGTQTMTVTVRALATGDLDIYNAFRVIRREAGVGFLNGILFAIIMGAIATFWFHDFQLGIVIGAAMIINLVAAALGGILLPLVLHRFGADPAIASSAFVTTVTDCTGYFSFLGLATWWFSIHLGR</sequence>
<evidence type="ECO:0000256" key="10">
    <source>
        <dbReference type="SAM" id="MobiDB-lite"/>
    </source>
</evidence>
<keyword evidence="7 9" id="KW-0472">Membrane</keyword>
<comment type="subunit">
    <text evidence="9">Homodimer.</text>
</comment>
<dbReference type="SUPFAM" id="SSF161093">
    <property type="entry name" value="MgtE membrane domain-like"/>
    <property type="match status" value="1"/>
</dbReference>